<dbReference type="Proteomes" id="UP000824087">
    <property type="component" value="Unassembled WGS sequence"/>
</dbReference>
<evidence type="ECO:0000259" key="17">
    <source>
        <dbReference type="Pfam" id="PF12810"/>
    </source>
</evidence>
<keyword evidence="15" id="KW-0325">Glycoprotein</keyword>
<keyword evidence="13" id="KW-1015">Disulfide bond</keyword>
<keyword evidence="10 16" id="KW-1133">Transmembrane helix</keyword>
<keyword evidence="8" id="KW-0418">Kinase</keyword>
<keyword evidence="4" id="KW-0808">Transferase</keyword>
<evidence type="ECO:0000256" key="6">
    <source>
        <dbReference type="ARBA" id="ARBA00022729"/>
    </source>
</evidence>
<evidence type="ECO:0000256" key="10">
    <source>
        <dbReference type="ARBA" id="ARBA00022989"/>
    </source>
</evidence>
<dbReference type="AlphaFoldDB" id="A0A9D1HV80"/>
<feature type="domain" description="ALK/LTK-like glycine-rich" evidence="17">
    <location>
        <begin position="149"/>
        <end position="443"/>
    </location>
</feature>
<evidence type="ECO:0000313" key="19">
    <source>
        <dbReference type="Proteomes" id="UP000824087"/>
    </source>
</evidence>
<keyword evidence="3" id="KW-1003">Cell membrane</keyword>
<evidence type="ECO:0000256" key="8">
    <source>
        <dbReference type="ARBA" id="ARBA00022777"/>
    </source>
</evidence>
<name>A0A9D1HV80_9BACT</name>
<feature type="transmembrane region" description="Helical" evidence="16">
    <location>
        <begin position="21"/>
        <end position="39"/>
    </location>
</feature>
<evidence type="ECO:0000256" key="9">
    <source>
        <dbReference type="ARBA" id="ARBA00022840"/>
    </source>
</evidence>
<reference evidence="18" key="2">
    <citation type="journal article" date="2021" name="PeerJ">
        <title>Extensive microbial diversity within the chicken gut microbiome revealed by metagenomics and culture.</title>
        <authorList>
            <person name="Gilroy R."/>
            <person name="Ravi A."/>
            <person name="Getino M."/>
            <person name="Pursley I."/>
            <person name="Horton D.L."/>
            <person name="Alikhan N.F."/>
            <person name="Baker D."/>
            <person name="Gharbi K."/>
            <person name="Hall N."/>
            <person name="Watson M."/>
            <person name="Adriaenssens E.M."/>
            <person name="Foster-Nyarko E."/>
            <person name="Jarju S."/>
            <person name="Secka A."/>
            <person name="Antonio M."/>
            <person name="Oren A."/>
            <person name="Chaudhuri R.R."/>
            <person name="La Ragione R."/>
            <person name="Hildebrand F."/>
            <person name="Pallen M.J."/>
        </authorList>
    </citation>
    <scope>NUCLEOTIDE SEQUENCE</scope>
    <source>
        <strain evidence="18">CHK197-8231</strain>
    </source>
</reference>
<dbReference type="GO" id="GO:0005524">
    <property type="term" value="F:ATP binding"/>
    <property type="evidence" value="ECO:0007669"/>
    <property type="project" value="UniProtKB-KW"/>
</dbReference>
<dbReference type="EC" id="2.7.10.1" evidence="2"/>
<proteinExistence type="predicted"/>
<organism evidence="18 19">
    <name type="scientific">Candidatus Fimihabitans intestinipullorum</name>
    <dbReference type="NCBI Taxonomy" id="2840820"/>
    <lineage>
        <taxon>Bacteria</taxon>
        <taxon>Bacillati</taxon>
        <taxon>Mycoplasmatota</taxon>
        <taxon>Mycoplasmatota incertae sedis</taxon>
        <taxon>Candidatus Fimihabitans</taxon>
    </lineage>
</organism>
<comment type="subcellular location">
    <subcellularLocation>
        <location evidence="1">Cell membrane</location>
        <topology evidence="1">Single-pass type I membrane protein</topology>
    </subcellularLocation>
</comment>
<keyword evidence="14" id="KW-0675">Receptor</keyword>
<gene>
    <name evidence="18" type="ORF">IAD49_05015</name>
</gene>
<keyword evidence="5 16" id="KW-0812">Transmembrane</keyword>
<sequence length="446" mass="48347">MNKVRKYASFLYSFSKNYKKECIAIICTVLAVISSFTIWNQVQMKHIVDNIREIMDKKDIKEGLFYIKGSRIYLVDNENKKFVDTLPLSGWVNGYLHVTEKKEMIRMWNHGIITFKNYNEKNNKISLLFSHPNVTYNTIGTEQVYVVPETGTYKIELWGARGGESTAFLDTSVTHGKGAYTSGEIRLKKGTKLYLQVGSRGENGEKIKDYLRFTAFGYPSKGGKGGYNGGGDAMDDSEMNAGGGGGGATDVRLVSGKWDDFDSLKSRIMVAAGGGGMSRLYGYTGSSYAGTGASGSGGTITGKNGKVELIHLKPYGFGSTQTEGYKFGIGDNGIWCLTTLNGLGGGAGGYMGSYSGACNDTAWYPPTGAGGASSYVSGCDGCKAIKENATENHLTFRKDGIHYSGMKFSDIVMIDGDSKMPDPKNSKKKITGNDDNGYARITKVGW</sequence>
<keyword evidence="6" id="KW-0732">Signal</keyword>
<evidence type="ECO:0000256" key="14">
    <source>
        <dbReference type="ARBA" id="ARBA00023170"/>
    </source>
</evidence>
<evidence type="ECO:0000256" key="1">
    <source>
        <dbReference type="ARBA" id="ARBA00004251"/>
    </source>
</evidence>
<evidence type="ECO:0000256" key="12">
    <source>
        <dbReference type="ARBA" id="ARBA00023137"/>
    </source>
</evidence>
<evidence type="ECO:0000256" key="3">
    <source>
        <dbReference type="ARBA" id="ARBA00022475"/>
    </source>
</evidence>
<dbReference type="GO" id="GO:0004714">
    <property type="term" value="F:transmembrane receptor protein tyrosine kinase activity"/>
    <property type="evidence" value="ECO:0007669"/>
    <property type="project" value="UniProtKB-EC"/>
</dbReference>
<dbReference type="GO" id="GO:0005886">
    <property type="term" value="C:plasma membrane"/>
    <property type="evidence" value="ECO:0007669"/>
    <property type="project" value="UniProtKB-SubCell"/>
</dbReference>
<evidence type="ECO:0000256" key="13">
    <source>
        <dbReference type="ARBA" id="ARBA00023157"/>
    </source>
</evidence>
<keyword evidence="7" id="KW-0547">Nucleotide-binding</keyword>
<protein>
    <recommendedName>
        <fullName evidence="2">receptor protein-tyrosine kinase</fullName>
        <ecNumber evidence="2">2.7.10.1</ecNumber>
    </recommendedName>
</protein>
<comment type="caution">
    <text evidence="18">The sequence shown here is derived from an EMBL/GenBank/DDBJ whole genome shotgun (WGS) entry which is preliminary data.</text>
</comment>
<evidence type="ECO:0000256" key="15">
    <source>
        <dbReference type="ARBA" id="ARBA00023180"/>
    </source>
</evidence>
<evidence type="ECO:0000256" key="11">
    <source>
        <dbReference type="ARBA" id="ARBA00023136"/>
    </source>
</evidence>
<dbReference type="EMBL" id="DVML01000027">
    <property type="protein sequence ID" value="HIU22922.1"/>
    <property type="molecule type" value="Genomic_DNA"/>
</dbReference>
<evidence type="ECO:0000256" key="2">
    <source>
        <dbReference type="ARBA" id="ARBA00011902"/>
    </source>
</evidence>
<evidence type="ECO:0000256" key="16">
    <source>
        <dbReference type="SAM" id="Phobius"/>
    </source>
</evidence>
<keyword evidence="9" id="KW-0067">ATP-binding</keyword>
<evidence type="ECO:0000256" key="5">
    <source>
        <dbReference type="ARBA" id="ARBA00022692"/>
    </source>
</evidence>
<evidence type="ECO:0000256" key="4">
    <source>
        <dbReference type="ARBA" id="ARBA00022679"/>
    </source>
</evidence>
<dbReference type="InterPro" id="IPR055163">
    <property type="entry name" value="ALK/LTK-like_GRD"/>
</dbReference>
<keyword evidence="12" id="KW-0829">Tyrosine-protein kinase</keyword>
<evidence type="ECO:0000313" key="18">
    <source>
        <dbReference type="EMBL" id="HIU22922.1"/>
    </source>
</evidence>
<dbReference type="Pfam" id="PF12810">
    <property type="entry name" value="ALK_LTK_GRD"/>
    <property type="match status" value="1"/>
</dbReference>
<reference evidence="18" key="1">
    <citation type="submission" date="2020-10" db="EMBL/GenBank/DDBJ databases">
        <authorList>
            <person name="Gilroy R."/>
        </authorList>
    </citation>
    <scope>NUCLEOTIDE SEQUENCE</scope>
    <source>
        <strain evidence="18">CHK197-8231</strain>
    </source>
</reference>
<accession>A0A9D1HV80</accession>
<evidence type="ECO:0000256" key="7">
    <source>
        <dbReference type="ARBA" id="ARBA00022741"/>
    </source>
</evidence>
<keyword evidence="11 16" id="KW-0472">Membrane</keyword>